<evidence type="ECO:0000256" key="7">
    <source>
        <dbReference type="SAM" id="Phobius"/>
    </source>
</evidence>
<sequence>MDLTVLWNAEGAAVVFGGTALATMLRSGGGELRAALVSIATLGRSPFDYSAARAQIAGQVEEIRHDGILCAGPNSSSDEEIADATAALIRHRSIGAALATHEDYKSARMDQRIKALRVLEQASELAPIAGLAGTLLALAQLPADGLARSGMMGVVAMAVVSTFYGLLLAHLMIQPLARWVERRADAEEAERQHLIDWLAAQVGPYCPPVRRIERISA</sequence>
<evidence type="ECO:0000259" key="8">
    <source>
        <dbReference type="Pfam" id="PF01618"/>
    </source>
</evidence>
<keyword evidence="2" id="KW-1003">Cell membrane</keyword>
<dbReference type="Proteomes" id="UP000431922">
    <property type="component" value="Unassembled WGS sequence"/>
</dbReference>
<keyword evidence="3 7" id="KW-0812">Transmembrane</keyword>
<feature type="domain" description="MotA/TolQ/ExbB proton channel" evidence="8">
    <location>
        <begin position="107"/>
        <end position="192"/>
    </location>
</feature>
<gene>
    <name evidence="9" type="ORF">GRI65_14530</name>
</gene>
<keyword evidence="6" id="KW-0813">Transport</keyword>
<evidence type="ECO:0000313" key="10">
    <source>
        <dbReference type="Proteomes" id="UP000431922"/>
    </source>
</evidence>
<keyword evidence="6" id="KW-0653">Protein transport</keyword>
<keyword evidence="4 7" id="KW-1133">Transmembrane helix</keyword>
<comment type="caution">
    <text evidence="9">The sequence shown here is derived from an EMBL/GenBank/DDBJ whole genome shotgun (WGS) entry which is preliminary data.</text>
</comment>
<keyword evidence="10" id="KW-1185">Reference proteome</keyword>
<dbReference type="PANTHER" id="PTHR30433">
    <property type="entry name" value="CHEMOTAXIS PROTEIN MOTA"/>
    <property type="match status" value="1"/>
</dbReference>
<protein>
    <submittedName>
        <fullName evidence="9">Chemotaxis protein MotA</fullName>
    </submittedName>
</protein>
<dbReference type="Pfam" id="PF01618">
    <property type="entry name" value="MotA_ExbB"/>
    <property type="match status" value="1"/>
</dbReference>
<reference evidence="9 10" key="1">
    <citation type="submission" date="2019-12" db="EMBL/GenBank/DDBJ databases">
        <title>Genomic-based taxomic classification of the family Erythrobacteraceae.</title>
        <authorList>
            <person name="Xu L."/>
        </authorList>
    </citation>
    <scope>NUCLEOTIDE SEQUENCE [LARGE SCALE GENOMIC DNA]</scope>
    <source>
        <strain evidence="9 10">KCTC 42453</strain>
    </source>
</reference>
<dbReference type="OrthoDB" id="9806929at2"/>
<feature type="transmembrane region" description="Helical" evidence="7">
    <location>
        <begin position="151"/>
        <end position="173"/>
    </location>
</feature>
<dbReference type="GO" id="GO:0006935">
    <property type="term" value="P:chemotaxis"/>
    <property type="evidence" value="ECO:0007669"/>
    <property type="project" value="InterPro"/>
</dbReference>
<dbReference type="RefSeq" id="WP_160757315.1">
    <property type="nucleotide sequence ID" value="NZ_WTYL01000005.1"/>
</dbReference>
<dbReference type="AlphaFoldDB" id="A0A845B686"/>
<dbReference type="GO" id="GO:0015031">
    <property type="term" value="P:protein transport"/>
    <property type="evidence" value="ECO:0007669"/>
    <property type="project" value="UniProtKB-KW"/>
</dbReference>
<dbReference type="InterPro" id="IPR047055">
    <property type="entry name" value="MotA-like"/>
</dbReference>
<organism evidence="9 10">
    <name type="scientific">Allopontixanthobacter sediminis</name>
    <dbReference type="NCBI Taxonomy" id="1689985"/>
    <lineage>
        <taxon>Bacteria</taxon>
        <taxon>Pseudomonadati</taxon>
        <taxon>Pseudomonadota</taxon>
        <taxon>Alphaproteobacteria</taxon>
        <taxon>Sphingomonadales</taxon>
        <taxon>Erythrobacteraceae</taxon>
        <taxon>Allopontixanthobacter</taxon>
    </lineage>
</organism>
<evidence type="ECO:0000256" key="1">
    <source>
        <dbReference type="ARBA" id="ARBA00004651"/>
    </source>
</evidence>
<dbReference type="InterPro" id="IPR002898">
    <property type="entry name" value="MotA_ExbB_proton_chnl"/>
</dbReference>
<accession>A0A845B686</accession>
<comment type="subcellular location">
    <subcellularLocation>
        <location evidence="1">Cell membrane</location>
        <topology evidence="1">Multi-pass membrane protein</topology>
    </subcellularLocation>
    <subcellularLocation>
        <location evidence="6">Membrane</location>
        <topology evidence="6">Multi-pass membrane protein</topology>
    </subcellularLocation>
</comment>
<name>A0A845B686_9SPHN</name>
<dbReference type="GO" id="GO:0071978">
    <property type="term" value="P:bacterial-type flagellum-dependent swarming motility"/>
    <property type="evidence" value="ECO:0007669"/>
    <property type="project" value="InterPro"/>
</dbReference>
<proteinExistence type="inferred from homology"/>
<dbReference type="EMBL" id="WTYL01000005">
    <property type="protein sequence ID" value="MXP45666.1"/>
    <property type="molecule type" value="Genomic_DNA"/>
</dbReference>
<evidence type="ECO:0000256" key="4">
    <source>
        <dbReference type="ARBA" id="ARBA00022989"/>
    </source>
</evidence>
<comment type="similarity">
    <text evidence="6">Belongs to the exbB/tolQ family.</text>
</comment>
<evidence type="ECO:0000313" key="9">
    <source>
        <dbReference type="EMBL" id="MXP45666.1"/>
    </source>
</evidence>
<dbReference type="GO" id="GO:0005886">
    <property type="term" value="C:plasma membrane"/>
    <property type="evidence" value="ECO:0007669"/>
    <property type="project" value="UniProtKB-SubCell"/>
</dbReference>
<keyword evidence="5 7" id="KW-0472">Membrane</keyword>
<evidence type="ECO:0000256" key="5">
    <source>
        <dbReference type="ARBA" id="ARBA00023136"/>
    </source>
</evidence>
<evidence type="ECO:0000256" key="6">
    <source>
        <dbReference type="RuleBase" id="RU004057"/>
    </source>
</evidence>
<evidence type="ECO:0000256" key="3">
    <source>
        <dbReference type="ARBA" id="ARBA00022692"/>
    </source>
</evidence>
<evidence type="ECO:0000256" key="2">
    <source>
        <dbReference type="ARBA" id="ARBA00022475"/>
    </source>
</evidence>
<feature type="transmembrane region" description="Helical" evidence="7">
    <location>
        <begin position="118"/>
        <end position="139"/>
    </location>
</feature>